<dbReference type="Proteomes" id="UP000230646">
    <property type="component" value="Unassembled WGS sequence"/>
</dbReference>
<keyword evidence="9 11" id="KW-0239">DNA-directed DNA polymerase</keyword>
<dbReference type="Pfam" id="PF22608">
    <property type="entry name" value="DNAX_ATPase_lid"/>
    <property type="match status" value="1"/>
</dbReference>
<feature type="compositionally biased region" description="Polar residues" evidence="12">
    <location>
        <begin position="590"/>
        <end position="604"/>
    </location>
</feature>
<reference evidence="15 17" key="2">
    <citation type="submission" date="2017-09" db="EMBL/GenBank/DDBJ databases">
        <title>Depth-based differentiation of microbial function through sediment-hosted aquifers and enrichment of novel symbionts in the deep terrestrial subsurface.</title>
        <authorList>
            <person name="Probst A.J."/>
            <person name="Ladd B."/>
            <person name="Jarett J.K."/>
            <person name="Geller-Mcgrath D.E."/>
            <person name="Sieber C.M."/>
            <person name="Emerson J.B."/>
            <person name="Anantharaman K."/>
            <person name="Thomas B.C."/>
            <person name="Malmstrom R."/>
            <person name="Stieglmeier M."/>
            <person name="Klingl A."/>
            <person name="Woyke T."/>
            <person name="Ryan C.M."/>
            <person name="Banfield J.F."/>
        </authorList>
    </citation>
    <scope>NUCLEOTIDE SEQUENCE [LARGE SCALE GENOMIC DNA]</scope>
    <source>
        <strain evidence="15">CG_4_10_14_3_um_filter_34_13</strain>
    </source>
</reference>
<dbReference type="RefSeq" id="WP_406607722.1">
    <property type="nucleotide sequence ID" value="NZ_PFKO01000233.1"/>
</dbReference>
<dbReference type="InterPro" id="IPR001270">
    <property type="entry name" value="ClpA/B"/>
</dbReference>
<evidence type="ECO:0000313" key="15">
    <source>
        <dbReference type="EMBL" id="PIY32315.1"/>
    </source>
</evidence>
<evidence type="ECO:0000256" key="6">
    <source>
        <dbReference type="ARBA" id="ARBA00022741"/>
    </source>
</evidence>
<dbReference type="CDD" id="cd18137">
    <property type="entry name" value="HLD_clamp_pol_III_gamma_tau"/>
    <property type="match status" value="1"/>
</dbReference>
<dbReference type="GO" id="GO:0009360">
    <property type="term" value="C:DNA polymerase III complex"/>
    <property type="evidence" value="ECO:0007669"/>
    <property type="project" value="InterPro"/>
</dbReference>
<dbReference type="GO" id="GO:0006261">
    <property type="term" value="P:DNA-templated DNA replication"/>
    <property type="evidence" value="ECO:0007669"/>
    <property type="project" value="TreeGrafter"/>
</dbReference>
<dbReference type="NCBIfam" id="TIGR02397">
    <property type="entry name" value="dnaX_nterm"/>
    <property type="match status" value="1"/>
</dbReference>
<dbReference type="EMBL" id="MNYY01000015">
    <property type="protein sequence ID" value="OIP74788.1"/>
    <property type="molecule type" value="Genomic_DNA"/>
</dbReference>
<evidence type="ECO:0000313" key="16">
    <source>
        <dbReference type="Proteomes" id="UP000182763"/>
    </source>
</evidence>
<dbReference type="PANTHER" id="PTHR11669">
    <property type="entry name" value="REPLICATION FACTOR C / DNA POLYMERASE III GAMMA-TAU SUBUNIT"/>
    <property type="match status" value="1"/>
</dbReference>
<keyword evidence="5" id="KW-0479">Metal-binding</keyword>
<dbReference type="SUPFAM" id="SSF52540">
    <property type="entry name" value="P-loop containing nucleoside triphosphate hydrolases"/>
    <property type="match status" value="1"/>
</dbReference>
<feature type="domain" description="AAA+ ATPase" evidence="13">
    <location>
        <begin position="37"/>
        <end position="179"/>
    </location>
</feature>
<keyword evidence="4 11" id="KW-0235">DNA replication</keyword>
<evidence type="ECO:0000256" key="7">
    <source>
        <dbReference type="ARBA" id="ARBA00022833"/>
    </source>
</evidence>
<evidence type="ECO:0000313" key="17">
    <source>
        <dbReference type="Proteomes" id="UP000230646"/>
    </source>
</evidence>
<feature type="region of interest" description="Disordered" evidence="12">
    <location>
        <begin position="581"/>
        <end position="611"/>
    </location>
</feature>
<dbReference type="Gene3D" id="1.10.8.60">
    <property type="match status" value="1"/>
</dbReference>
<evidence type="ECO:0000256" key="1">
    <source>
        <dbReference type="ARBA" id="ARBA00006360"/>
    </source>
</evidence>
<dbReference type="PRINTS" id="PR00300">
    <property type="entry name" value="CLPPROTEASEA"/>
</dbReference>
<evidence type="ECO:0000256" key="12">
    <source>
        <dbReference type="SAM" id="MobiDB-lite"/>
    </source>
</evidence>
<protein>
    <recommendedName>
        <fullName evidence="11">DNA polymerase III subunit gamma/tau</fullName>
        <ecNumber evidence="11">2.7.7.7</ecNumber>
    </recommendedName>
</protein>
<keyword evidence="2 11" id="KW-0808">Transferase</keyword>
<dbReference type="GO" id="GO:0046872">
    <property type="term" value="F:metal ion binding"/>
    <property type="evidence" value="ECO:0007669"/>
    <property type="project" value="UniProtKB-KW"/>
</dbReference>
<dbReference type="Pfam" id="PF13177">
    <property type="entry name" value="DNA_pol3_delta2"/>
    <property type="match status" value="1"/>
</dbReference>
<evidence type="ECO:0000256" key="10">
    <source>
        <dbReference type="ARBA" id="ARBA00049244"/>
    </source>
</evidence>
<dbReference type="CDD" id="cd00009">
    <property type="entry name" value="AAA"/>
    <property type="match status" value="1"/>
</dbReference>
<organism evidence="14 16">
    <name type="scientific">Candidatus Infernicultor aquiphilus</name>
    <dbReference type="NCBI Taxonomy" id="1805029"/>
    <lineage>
        <taxon>Bacteria</taxon>
        <taxon>Pseudomonadati</taxon>
        <taxon>Atribacterota</taxon>
        <taxon>Candidatus Phoenicimicrobiia</taxon>
        <taxon>Candidatus Pheonicimicrobiales</taxon>
        <taxon>Candidatus Phoenicimicrobiaceae</taxon>
        <taxon>Candidatus Infernicultor</taxon>
    </lineage>
</organism>
<accession>A0A1J5GR98</accession>
<name>A0A1J5GR98_9BACT</name>
<comment type="similarity">
    <text evidence="1 11">Belongs to the DnaX/STICHEL family.</text>
</comment>
<comment type="function">
    <text evidence="11">DNA polymerase III is a complex, multichain enzyme responsible for most of the replicative synthesis in bacteria. This DNA polymerase also exhibits 3' to 5' exonuclease activity.</text>
</comment>
<evidence type="ECO:0000256" key="3">
    <source>
        <dbReference type="ARBA" id="ARBA00022695"/>
    </source>
</evidence>
<proteinExistence type="inferred from homology"/>
<keyword evidence="3 11" id="KW-0548">Nucleotidyltransferase</keyword>
<dbReference type="Proteomes" id="UP000182763">
    <property type="component" value="Unassembled WGS sequence"/>
</dbReference>
<comment type="subunit">
    <text evidence="11">DNA polymerase III contains a core (composed of alpha, epsilon and theta chains) that associates with a tau subunit. This core dimerizes to form the POLIII' complex. PolIII' associates with the gamma complex (composed of gamma, delta, delta', psi and chi chains) and with the beta chain to form the complete DNA polymerase III complex.</text>
</comment>
<dbReference type="InterPro" id="IPR050238">
    <property type="entry name" value="DNA_Rep/Repair_Clamp_Loader"/>
</dbReference>
<dbReference type="Gene3D" id="3.40.50.300">
    <property type="entry name" value="P-loop containing nucleotide triphosphate hydrolases"/>
    <property type="match status" value="1"/>
</dbReference>
<dbReference type="InterPro" id="IPR045085">
    <property type="entry name" value="HLD_clamp_pol_III_gamma_tau"/>
</dbReference>
<keyword evidence="7" id="KW-0862">Zinc</keyword>
<dbReference type="Pfam" id="PF12169">
    <property type="entry name" value="DNA_pol3_gamma3"/>
    <property type="match status" value="1"/>
</dbReference>
<gene>
    <name evidence="11" type="primary">dnaX</name>
    <name evidence="14" type="ORF">AUK42_00765</name>
    <name evidence="15" type="ORF">COZ07_06155</name>
</gene>
<dbReference type="SMART" id="SM00382">
    <property type="entry name" value="AAA"/>
    <property type="match status" value="1"/>
</dbReference>
<dbReference type="GO" id="GO:0003887">
    <property type="term" value="F:DNA-directed DNA polymerase activity"/>
    <property type="evidence" value="ECO:0007669"/>
    <property type="project" value="UniProtKB-KW"/>
</dbReference>
<dbReference type="EC" id="2.7.7.7" evidence="11"/>
<evidence type="ECO:0000256" key="8">
    <source>
        <dbReference type="ARBA" id="ARBA00022840"/>
    </source>
</evidence>
<dbReference type="FunFam" id="1.10.8.60:FF:000013">
    <property type="entry name" value="DNA polymerase III subunit gamma/tau"/>
    <property type="match status" value="1"/>
</dbReference>
<dbReference type="InterPro" id="IPR003593">
    <property type="entry name" value="AAA+_ATPase"/>
</dbReference>
<dbReference type="Gene3D" id="1.20.272.10">
    <property type="match status" value="1"/>
</dbReference>
<evidence type="ECO:0000256" key="11">
    <source>
        <dbReference type="RuleBase" id="RU364063"/>
    </source>
</evidence>
<dbReference type="FunFam" id="3.40.50.300:FF:000014">
    <property type="entry name" value="DNA polymerase III subunit gamma/tau"/>
    <property type="match status" value="1"/>
</dbReference>
<comment type="caution">
    <text evidence="14">The sequence shown here is derived from an EMBL/GenBank/DDBJ whole genome shotgun (WGS) entry which is preliminary data.</text>
</comment>
<dbReference type="InterPro" id="IPR008921">
    <property type="entry name" value="DNA_pol3_clamp-load_cplx_C"/>
</dbReference>
<accession>A0A2M7PP49</accession>
<evidence type="ECO:0000256" key="5">
    <source>
        <dbReference type="ARBA" id="ARBA00022723"/>
    </source>
</evidence>
<evidence type="ECO:0000256" key="4">
    <source>
        <dbReference type="ARBA" id="ARBA00022705"/>
    </source>
</evidence>
<dbReference type="InterPro" id="IPR005790">
    <property type="entry name" value="DNA_polIII_delta"/>
</dbReference>
<keyword evidence="6 11" id="KW-0547">Nucleotide-binding</keyword>
<reference evidence="14 16" key="1">
    <citation type="journal article" date="2016" name="Environ. Microbiol.">
        <title>Genomic resolution of a cold subsurface aquifer community provides metabolic insights for novel microbes adapted to high CO concentrations.</title>
        <authorList>
            <person name="Probst A.J."/>
            <person name="Castelle C.J."/>
            <person name="Singh A."/>
            <person name="Brown C.T."/>
            <person name="Anantharaman K."/>
            <person name="Sharon I."/>
            <person name="Hug L.A."/>
            <person name="Burstein D."/>
            <person name="Emerson J.B."/>
            <person name="Thomas B.C."/>
            <person name="Banfield J.F."/>
        </authorList>
    </citation>
    <scope>NUCLEOTIDE SEQUENCE [LARGE SCALE GENOMIC DNA]</scope>
    <source>
        <strain evidence="14">CG2_30_33_13</strain>
    </source>
</reference>
<dbReference type="GO" id="GO:0005524">
    <property type="term" value="F:ATP binding"/>
    <property type="evidence" value="ECO:0007669"/>
    <property type="project" value="UniProtKB-KW"/>
</dbReference>
<sequence length="611" mass="70119">MAYQSLYRKWRPQVFEDIIGQKHITQTLINAISLNRISHAYLFSGPRGVGKTTTARILAKSLNCEKGPTPYPCNKCERCIRITEGYSMDVIEIDGASNRGIDDIRDLRNKVKFAPAEGKYKVYIIDEVHMLTTEAFNALLKTLEEPPSHVVFIFATTAPHKIPNTILSRCQWFNFRRISLEDIINKLKMIIKDEKLEIDGQTLNIIARSSTGSMRDAESILDQIIAYCGKEITLQKVREVLGIIEEDVFFNFVDTIINHNTVKGIEIVNRIADLGGDASQFIKNLMEYVHNLSLIKVCKPEVLNFQGIFTEDRERLLKQSKLIKLGKLFNMVDYLAEVERKMKYTHNPWILLEMLVLKFTAGEDYSSKEIEKDQDEGYLDLSKNQDIVKSDNLKVKTREEIPPKKKIQNKTKEGSFIQTKEVSTNLDLNQVWPIILNKLKKTKMSVYSFIIVNNLITIENDKLIIGFNKKYIFHKESLEKKNNKILLQELIKEEMGRPLAIECIINDDGEEDPSSLEVELENKRKVTEPKNEGEEEIEERVTVEKDKVKKISNNKISEDNLLLKESLSLFKGTIIEEKIENFKEGRKEGSNNGYEISNETSPNNAEKDGGS</sequence>
<dbReference type="PANTHER" id="PTHR11669:SF0">
    <property type="entry name" value="PROTEIN STICHEL-LIKE 2"/>
    <property type="match status" value="1"/>
</dbReference>
<dbReference type="NCBIfam" id="NF004046">
    <property type="entry name" value="PRK05563.1"/>
    <property type="match status" value="1"/>
</dbReference>
<dbReference type="GO" id="GO:0003677">
    <property type="term" value="F:DNA binding"/>
    <property type="evidence" value="ECO:0007669"/>
    <property type="project" value="InterPro"/>
</dbReference>
<dbReference type="NCBIfam" id="TIGR01128">
    <property type="entry name" value="holA"/>
    <property type="match status" value="1"/>
</dbReference>
<evidence type="ECO:0000313" key="14">
    <source>
        <dbReference type="EMBL" id="OIP74788.1"/>
    </source>
</evidence>
<comment type="catalytic activity">
    <reaction evidence="10 11">
        <text>DNA(n) + a 2'-deoxyribonucleoside 5'-triphosphate = DNA(n+1) + diphosphate</text>
        <dbReference type="Rhea" id="RHEA:22508"/>
        <dbReference type="Rhea" id="RHEA-COMP:17339"/>
        <dbReference type="Rhea" id="RHEA-COMP:17340"/>
        <dbReference type="ChEBI" id="CHEBI:33019"/>
        <dbReference type="ChEBI" id="CHEBI:61560"/>
        <dbReference type="ChEBI" id="CHEBI:173112"/>
        <dbReference type="EC" id="2.7.7.7"/>
    </reaction>
</comment>
<keyword evidence="8 11" id="KW-0067">ATP-binding</keyword>
<evidence type="ECO:0000256" key="9">
    <source>
        <dbReference type="ARBA" id="ARBA00022932"/>
    </source>
</evidence>
<dbReference type="InterPro" id="IPR027417">
    <property type="entry name" value="P-loop_NTPase"/>
</dbReference>
<dbReference type="STRING" id="1805029.AUK42_00765"/>
<dbReference type="InterPro" id="IPR022754">
    <property type="entry name" value="DNA_pol_III_gamma-3"/>
</dbReference>
<dbReference type="InterPro" id="IPR012763">
    <property type="entry name" value="DNA_pol_III_sug/sutau_N"/>
</dbReference>
<dbReference type="SUPFAM" id="SSF48019">
    <property type="entry name" value="post-AAA+ oligomerization domain-like"/>
    <property type="match status" value="1"/>
</dbReference>
<evidence type="ECO:0000259" key="13">
    <source>
        <dbReference type="SMART" id="SM00382"/>
    </source>
</evidence>
<dbReference type="EMBL" id="PFKO01000233">
    <property type="protein sequence ID" value="PIY32315.1"/>
    <property type="molecule type" value="Genomic_DNA"/>
</dbReference>
<evidence type="ECO:0000256" key="2">
    <source>
        <dbReference type="ARBA" id="ARBA00022679"/>
    </source>
</evidence>
<dbReference type="AlphaFoldDB" id="A0A1J5GR98"/>